<dbReference type="AlphaFoldDB" id="A0A0G0LFK1"/>
<dbReference type="EMBL" id="LBVR01000033">
    <property type="protein sequence ID" value="KKQ90623.1"/>
    <property type="molecule type" value="Genomic_DNA"/>
</dbReference>
<organism evidence="1 2">
    <name type="scientific">Candidatus Shapirobacteria bacterium GW2011_GWE1_38_92</name>
    <dbReference type="NCBI Taxonomy" id="1618489"/>
    <lineage>
        <taxon>Bacteria</taxon>
        <taxon>Candidatus Shapironibacteriota</taxon>
    </lineage>
</organism>
<evidence type="ECO:0000313" key="2">
    <source>
        <dbReference type="Proteomes" id="UP000033841"/>
    </source>
</evidence>
<sequence>MAVVRVDLRGSLLLLDILEGVFEVFRWGLDIAEEGGEEGGEEDEGGNGIPPVLVSMPSWERRLI</sequence>
<proteinExistence type="predicted"/>
<dbReference type="Proteomes" id="UP000033841">
    <property type="component" value="Unassembled WGS sequence"/>
</dbReference>
<name>A0A0G0LFK1_9BACT</name>
<accession>A0A0G0LFK1</accession>
<evidence type="ECO:0000313" key="1">
    <source>
        <dbReference type="EMBL" id="KKQ90623.1"/>
    </source>
</evidence>
<gene>
    <name evidence="1" type="ORF">UT14_C0033G0013</name>
</gene>
<reference evidence="1 2" key="1">
    <citation type="journal article" date="2015" name="Nature">
        <title>rRNA introns, odd ribosomes, and small enigmatic genomes across a large radiation of phyla.</title>
        <authorList>
            <person name="Brown C.T."/>
            <person name="Hug L.A."/>
            <person name="Thomas B.C."/>
            <person name="Sharon I."/>
            <person name="Castelle C.J."/>
            <person name="Singh A."/>
            <person name="Wilkins M.J."/>
            <person name="Williams K.H."/>
            <person name="Banfield J.F."/>
        </authorList>
    </citation>
    <scope>NUCLEOTIDE SEQUENCE [LARGE SCALE GENOMIC DNA]</scope>
</reference>
<protein>
    <submittedName>
        <fullName evidence="1">Uncharacterized protein</fullName>
    </submittedName>
</protein>
<comment type="caution">
    <text evidence="1">The sequence shown here is derived from an EMBL/GenBank/DDBJ whole genome shotgun (WGS) entry which is preliminary data.</text>
</comment>